<feature type="transmembrane region" description="Helical" evidence="8">
    <location>
        <begin position="52"/>
        <end position="71"/>
    </location>
</feature>
<gene>
    <name evidence="9" type="ORF">EOT10_38095</name>
</gene>
<comment type="similarity">
    <text evidence="7">Belongs to the MptA/B family.</text>
</comment>
<protein>
    <recommendedName>
        <fullName evidence="11">DUF2029 domain-containing protein</fullName>
    </recommendedName>
</protein>
<evidence type="ECO:0000256" key="1">
    <source>
        <dbReference type="ARBA" id="ARBA00004141"/>
    </source>
</evidence>
<feature type="transmembrane region" description="Helical" evidence="8">
    <location>
        <begin position="247"/>
        <end position="276"/>
    </location>
</feature>
<evidence type="ECO:0000256" key="3">
    <source>
        <dbReference type="ARBA" id="ARBA00022679"/>
    </source>
</evidence>
<evidence type="ECO:0000256" key="5">
    <source>
        <dbReference type="ARBA" id="ARBA00022989"/>
    </source>
</evidence>
<comment type="caution">
    <text evidence="9">The sequence shown here is derived from an EMBL/GenBank/DDBJ whole genome shotgun (WGS) entry which is preliminary data.</text>
</comment>
<feature type="transmembrane region" description="Helical" evidence="8">
    <location>
        <begin position="206"/>
        <end position="227"/>
    </location>
</feature>
<dbReference type="OrthoDB" id="5242303at2"/>
<proteinExistence type="inferred from homology"/>
<dbReference type="InterPro" id="IPR049829">
    <property type="entry name" value="MptA/B-like"/>
</dbReference>
<keyword evidence="4 8" id="KW-0812">Transmembrane</keyword>
<dbReference type="GO" id="GO:0016020">
    <property type="term" value="C:membrane"/>
    <property type="evidence" value="ECO:0007669"/>
    <property type="project" value="UniProtKB-SubCell"/>
</dbReference>
<dbReference type="AlphaFoldDB" id="A0A437P0V2"/>
<keyword evidence="3" id="KW-0808">Transferase</keyword>
<dbReference type="EMBL" id="RZYA01000030">
    <property type="protein sequence ID" value="RVU15914.1"/>
    <property type="molecule type" value="Genomic_DNA"/>
</dbReference>
<feature type="transmembrane region" description="Helical" evidence="8">
    <location>
        <begin position="288"/>
        <end position="311"/>
    </location>
</feature>
<evidence type="ECO:0000256" key="2">
    <source>
        <dbReference type="ARBA" id="ARBA00022676"/>
    </source>
</evidence>
<sequence>MTINAPGWLLLGTAGSVLVAAGSWGAGALPLGVPDGVWGRPGQVEMLLGFGLSYAGLVLLVAGWWWLGRLLRDGAEVSRGQQRAALVCWSLPLLPCPLLFSSDAYSYVAEGALAARGWDVYRLGPDALGGALSANVPGVWHDTPAPYGPVFVAAARAVVTVTGEGHVVAATVGMRLLAMAGLALAVVAVLRLAADIGGAGAREAAGALWATALSPLVLLHLVGGAHNDALMLGAMMAGFVAFRRDRWVTGTILLTTAVLIKAPAGVALLCAAVAAVAGRTGWARRARLVAGILVVAAGVGLLEVLLCGQGFGWVRTLGTPASVPAMLSPSTDVGALLDWLASAAGWRAGTGTLMAAARAAGLLAGAVAVAHWARRAPRTGAEYAAGMSLLTVVVCAPAVQVWYLLWGLVPLAAVGWRTLGHPVAKTATMATFLVVMPIGLGPTWPSALAAVTGGLAALTGLAVWWLLRGGGRAALRAAGRRLR</sequence>
<keyword evidence="6 8" id="KW-0472">Membrane</keyword>
<dbReference type="RefSeq" id="WP_127832957.1">
    <property type="nucleotide sequence ID" value="NZ_RZYA01000030.1"/>
</dbReference>
<evidence type="ECO:0000256" key="6">
    <source>
        <dbReference type="ARBA" id="ARBA00023136"/>
    </source>
</evidence>
<evidence type="ECO:0000256" key="8">
    <source>
        <dbReference type="SAM" id="Phobius"/>
    </source>
</evidence>
<feature type="transmembrane region" description="Helical" evidence="8">
    <location>
        <begin position="353"/>
        <end position="373"/>
    </location>
</feature>
<organism evidence="9 10">
    <name type="scientific">Streptomyces antnestii</name>
    <dbReference type="NCBI Taxonomy" id="2494256"/>
    <lineage>
        <taxon>Bacteria</taxon>
        <taxon>Bacillati</taxon>
        <taxon>Actinomycetota</taxon>
        <taxon>Actinomycetes</taxon>
        <taxon>Kitasatosporales</taxon>
        <taxon>Streptomycetaceae</taxon>
        <taxon>Streptomyces</taxon>
    </lineage>
</organism>
<accession>A0A437P0V2</accession>
<evidence type="ECO:0000256" key="4">
    <source>
        <dbReference type="ARBA" id="ARBA00022692"/>
    </source>
</evidence>
<evidence type="ECO:0000313" key="9">
    <source>
        <dbReference type="EMBL" id="RVU15914.1"/>
    </source>
</evidence>
<reference evidence="9 10" key="1">
    <citation type="submission" date="2019-01" db="EMBL/GenBank/DDBJ databases">
        <title>Genome sequences of Streptomyces and Rhizobium isolates collected from root and soil.</title>
        <authorList>
            <person name="Chhettri S."/>
            <person name="Sevigny J.L."/>
            <person name="Sen A."/>
            <person name="Ennis N."/>
            <person name="Tisa L."/>
        </authorList>
    </citation>
    <scope>NUCLEOTIDE SEQUENCE [LARGE SCALE GENOMIC DNA]</scope>
    <source>
        <strain evidence="9 10">San01</strain>
    </source>
</reference>
<feature type="transmembrane region" description="Helical" evidence="8">
    <location>
        <begin position="176"/>
        <end position="194"/>
    </location>
</feature>
<keyword evidence="10" id="KW-1185">Reference proteome</keyword>
<feature type="transmembrane region" description="Helical" evidence="8">
    <location>
        <begin position="447"/>
        <end position="467"/>
    </location>
</feature>
<feature type="transmembrane region" description="Helical" evidence="8">
    <location>
        <begin position="83"/>
        <end position="100"/>
    </location>
</feature>
<comment type="subcellular location">
    <subcellularLocation>
        <location evidence="1">Membrane</location>
        <topology evidence="1">Multi-pass membrane protein</topology>
    </subcellularLocation>
</comment>
<dbReference type="Proteomes" id="UP000283128">
    <property type="component" value="Unassembled WGS sequence"/>
</dbReference>
<dbReference type="GO" id="GO:0016757">
    <property type="term" value="F:glycosyltransferase activity"/>
    <property type="evidence" value="ECO:0007669"/>
    <property type="project" value="UniProtKB-KW"/>
</dbReference>
<evidence type="ECO:0008006" key="11">
    <source>
        <dbReference type="Google" id="ProtNLM"/>
    </source>
</evidence>
<name>A0A437P0V2_9ACTN</name>
<keyword evidence="5 8" id="KW-1133">Transmembrane helix</keyword>
<dbReference type="NCBIfam" id="NF038066">
    <property type="entry name" value="MptB"/>
    <property type="match status" value="1"/>
</dbReference>
<keyword evidence="2" id="KW-0328">Glycosyltransferase</keyword>
<feature type="transmembrane region" description="Helical" evidence="8">
    <location>
        <begin position="385"/>
        <end position="411"/>
    </location>
</feature>
<dbReference type="Pfam" id="PF26314">
    <property type="entry name" value="MptA_B_family"/>
    <property type="match status" value="1"/>
</dbReference>
<evidence type="ECO:0000313" key="10">
    <source>
        <dbReference type="Proteomes" id="UP000283128"/>
    </source>
</evidence>
<evidence type="ECO:0000256" key="7">
    <source>
        <dbReference type="ARBA" id="ARBA00043987"/>
    </source>
</evidence>